<name>A0A6A4RR85_SCOMX</name>
<evidence type="ECO:0000313" key="2">
    <source>
        <dbReference type="Proteomes" id="UP000438429"/>
    </source>
</evidence>
<dbReference type="Proteomes" id="UP000438429">
    <property type="component" value="Unassembled WGS sequence"/>
</dbReference>
<comment type="caution">
    <text evidence="1">The sequence shown here is derived from an EMBL/GenBank/DDBJ whole genome shotgun (WGS) entry which is preliminary data.</text>
</comment>
<reference evidence="1 2" key="1">
    <citation type="submission" date="2019-06" db="EMBL/GenBank/DDBJ databases">
        <title>Draft genomes of female and male turbot (Scophthalmus maximus).</title>
        <authorList>
            <person name="Xu H."/>
            <person name="Xu X.-W."/>
            <person name="Shao C."/>
            <person name="Chen S."/>
        </authorList>
    </citation>
    <scope>NUCLEOTIDE SEQUENCE [LARGE SCALE GENOMIC DNA]</scope>
    <source>
        <strain evidence="1">Ysfricsl-2016a</strain>
        <tissue evidence="1">Blood</tissue>
    </source>
</reference>
<gene>
    <name evidence="1" type="ORF">F2P81_025996</name>
</gene>
<evidence type="ECO:0000313" key="1">
    <source>
        <dbReference type="EMBL" id="KAF0021751.1"/>
    </source>
</evidence>
<dbReference type="EMBL" id="VEVO01002327">
    <property type="protein sequence ID" value="KAF0021751.1"/>
    <property type="molecule type" value="Genomic_DNA"/>
</dbReference>
<accession>A0A6A4RR85</accession>
<organism evidence="1 2">
    <name type="scientific">Scophthalmus maximus</name>
    <name type="common">Turbot</name>
    <name type="synonym">Psetta maxima</name>
    <dbReference type="NCBI Taxonomy" id="52904"/>
    <lineage>
        <taxon>Eukaryota</taxon>
        <taxon>Metazoa</taxon>
        <taxon>Chordata</taxon>
        <taxon>Craniata</taxon>
        <taxon>Vertebrata</taxon>
        <taxon>Euteleostomi</taxon>
        <taxon>Actinopterygii</taxon>
        <taxon>Neopterygii</taxon>
        <taxon>Teleostei</taxon>
        <taxon>Neoteleostei</taxon>
        <taxon>Acanthomorphata</taxon>
        <taxon>Carangaria</taxon>
        <taxon>Pleuronectiformes</taxon>
        <taxon>Pleuronectoidei</taxon>
        <taxon>Scophthalmidae</taxon>
        <taxon>Scophthalmus</taxon>
    </lineage>
</organism>
<sequence>MEVAALGRPFCLGMLYDCRRDQLVPACVLRRRAEIEALRICSRGLLSVGAVTEPCGVSGNTHIDLN</sequence>
<dbReference type="AlphaFoldDB" id="A0A6A4RR85"/>
<protein>
    <submittedName>
        <fullName evidence="1">Uncharacterized protein</fullName>
    </submittedName>
</protein>
<proteinExistence type="predicted"/>